<accession>A0A917EYK7</accession>
<keyword evidence="2" id="KW-1185">Reference proteome</keyword>
<dbReference type="RefSeq" id="WP_188676291.1">
    <property type="nucleotide sequence ID" value="NZ_BMGP01000002.1"/>
</dbReference>
<name>A0A917EYK7_9MICO</name>
<dbReference type="SUPFAM" id="SSF160419">
    <property type="entry name" value="YdfO-like"/>
    <property type="match status" value="1"/>
</dbReference>
<dbReference type="Proteomes" id="UP000598775">
    <property type="component" value="Unassembled WGS sequence"/>
</dbReference>
<comment type="caution">
    <text evidence="1">The sequence shown here is derived from an EMBL/GenBank/DDBJ whole genome shotgun (WGS) entry which is preliminary data.</text>
</comment>
<reference evidence="1 2" key="1">
    <citation type="journal article" date="2014" name="Int. J. Syst. Evol. Microbiol.">
        <title>Complete genome sequence of Corynebacterium casei LMG S-19264T (=DSM 44701T), isolated from a smear-ripened cheese.</title>
        <authorList>
            <consortium name="US DOE Joint Genome Institute (JGI-PGF)"/>
            <person name="Walter F."/>
            <person name="Albersmeier A."/>
            <person name="Kalinowski J."/>
            <person name="Ruckert C."/>
        </authorList>
    </citation>
    <scope>NUCLEOTIDE SEQUENCE [LARGE SCALE GENOMIC DNA]</scope>
    <source>
        <strain evidence="1 2">CGMCC 1.12976</strain>
    </source>
</reference>
<gene>
    <name evidence="1" type="primary">ycfH</name>
    <name evidence="1" type="ORF">GCM10011399_15970</name>
</gene>
<sequence length="153" mass="16446">MTSSPRTTPTDLVAVVAAALERASAVRPRVGGFPYLAESLRAAGVSAYIFDVPSSTVVYLTEQGAVLQPGSLALAGLTLIVPFDEDRLIEAIRVDQRGESSFPEFVEATFQSGVIRYEVDTAARTCTYRGPGEEKYVESYPAVTLPAVDGERR</sequence>
<dbReference type="EMBL" id="BMGP01000002">
    <property type="protein sequence ID" value="GGF23179.1"/>
    <property type="molecule type" value="Genomic_DNA"/>
</dbReference>
<dbReference type="InterPro" id="IPR036696">
    <property type="entry name" value="YdfO-like_sf"/>
</dbReference>
<dbReference type="AlphaFoldDB" id="A0A917EYK7"/>
<evidence type="ECO:0000313" key="2">
    <source>
        <dbReference type="Proteomes" id="UP000598775"/>
    </source>
</evidence>
<protein>
    <submittedName>
        <fullName evidence="1">DUF1398 domain-containing protein</fullName>
    </submittedName>
</protein>
<organism evidence="1 2">
    <name type="scientific">Subtercola lobariae</name>
    <dbReference type="NCBI Taxonomy" id="1588641"/>
    <lineage>
        <taxon>Bacteria</taxon>
        <taxon>Bacillati</taxon>
        <taxon>Actinomycetota</taxon>
        <taxon>Actinomycetes</taxon>
        <taxon>Micrococcales</taxon>
        <taxon>Microbacteriaceae</taxon>
        <taxon>Subtercola</taxon>
    </lineage>
</organism>
<dbReference type="InterPro" id="IPR009833">
    <property type="entry name" value="DUF1398"/>
</dbReference>
<dbReference type="Gene3D" id="3.30.1810.10">
    <property type="entry name" value="YdfO-like"/>
    <property type="match status" value="1"/>
</dbReference>
<proteinExistence type="predicted"/>
<dbReference type="Pfam" id="PF07166">
    <property type="entry name" value="DUF1398"/>
    <property type="match status" value="1"/>
</dbReference>
<evidence type="ECO:0000313" key="1">
    <source>
        <dbReference type="EMBL" id="GGF23179.1"/>
    </source>
</evidence>